<feature type="transmembrane region" description="Helical" evidence="1">
    <location>
        <begin position="20"/>
        <end position="38"/>
    </location>
</feature>
<sequence>MPMLNAKSASGLERGISLCFRAKILVLLILLSCLQFLSGVS</sequence>
<dbReference type="EMBL" id="GBRH01221444">
    <property type="protein sequence ID" value="JAD76451.1"/>
    <property type="molecule type" value="Transcribed_RNA"/>
</dbReference>
<proteinExistence type="predicted"/>
<organism evidence="2">
    <name type="scientific">Arundo donax</name>
    <name type="common">Giant reed</name>
    <name type="synonym">Donax arundinaceus</name>
    <dbReference type="NCBI Taxonomy" id="35708"/>
    <lineage>
        <taxon>Eukaryota</taxon>
        <taxon>Viridiplantae</taxon>
        <taxon>Streptophyta</taxon>
        <taxon>Embryophyta</taxon>
        <taxon>Tracheophyta</taxon>
        <taxon>Spermatophyta</taxon>
        <taxon>Magnoliopsida</taxon>
        <taxon>Liliopsida</taxon>
        <taxon>Poales</taxon>
        <taxon>Poaceae</taxon>
        <taxon>PACMAD clade</taxon>
        <taxon>Arundinoideae</taxon>
        <taxon>Arundineae</taxon>
        <taxon>Arundo</taxon>
    </lineage>
</organism>
<protein>
    <submittedName>
        <fullName evidence="2">Uncharacterized protein</fullName>
    </submittedName>
</protein>
<evidence type="ECO:0000256" key="1">
    <source>
        <dbReference type="SAM" id="Phobius"/>
    </source>
</evidence>
<keyword evidence="1" id="KW-1133">Transmembrane helix</keyword>
<reference evidence="2" key="1">
    <citation type="submission" date="2014-09" db="EMBL/GenBank/DDBJ databases">
        <authorList>
            <person name="Magalhaes I.L.F."/>
            <person name="Oliveira U."/>
            <person name="Santos F.R."/>
            <person name="Vidigal T.H.D.A."/>
            <person name="Brescovit A.D."/>
            <person name="Santos A.J."/>
        </authorList>
    </citation>
    <scope>NUCLEOTIDE SEQUENCE</scope>
    <source>
        <tissue evidence="2">Shoot tissue taken approximately 20 cm above the soil surface</tissue>
    </source>
</reference>
<evidence type="ECO:0000313" key="2">
    <source>
        <dbReference type="EMBL" id="JAD76451.1"/>
    </source>
</evidence>
<keyword evidence="1" id="KW-0812">Transmembrane</keyword>
<dbReference type="AlphaFoldDB" id="A0A0A9CLI7"/>
<name>A0A0A9CLI7_ARUDO</name>
<reference evidence="2" key="2">
    <citation type="journal article" date="2015" name="Data Brief">
        <title>Shoot transcriptome of the giant reed, Arundo donax.</title>
        <authorList>
            <person name="Barrero R.A."/>
            <person name="Guerrero F.D."/>
            <person name="Moolhuijzen P."/>
            <person name="Goolsby J.A."/>
            <person name="Tidwell J."/>
            <person name="Bellgard S.E."/>
            <person name="Bellgard M.I."/>
        </authorList>
    </citation>
    <scope>NUCLEOTIDE SEQUENCE</scope>
    <source>
        <tissue evidence="2">Shoot tissue taken approximately 20 cm above the soil surface</tissue>
    </source>
</reference>
<keyword evidence="1" id="KW-0472">Membrane</keyword>
<accession>A0A0A9CLI7</accession>